<dbReference type="Proteomes" id="UP001189429">
    <property type="component" value="Unassembled WGS sequence"/>
</dbReference>
<feature type="coiled-coil region" evidence="1">
    <location>
        <begin position="6"/>
        <end position="54"/>
    </location>
</feature>
<feature type="non-terminal residue" evidence="2">
    <location>
        <position position="1"/>
    </location>
</feature>
<protein>
    <submittedName>
        <fullName evidence="2">Uncharacterized protein</fullName>
    </submittedName>
</protein>
<accession>A0ABN9SW81</accession>
<keyword evidence="3" id="KW-1185">Reference proteome</keyword>
<gene>
    <name evidence="2" type="ORF">PCOR1329_LOCUS33184</name>
</gene>
<organism evidence="2 3">
    <name type="scientific">Prorocentrum cordatum</name>
    <dbReference type="NCBI Taxonomy" id="2364126"/>
    <lineage>
        <taxon>Eukaryota</taxon>
        <taxon>Sar</taxon>
        <taxon>Alveolata</taxon>
        <taxon>Dinophyceae</taxon>
        <taxon>Prorocentrales</taxon>
        <taxon>Prorocentraceae</taxon>
        <taxon>Prorocentrum</taxon>
    </lineage>
</organism>
<evidence type="ECO:0000313" key="2">
    <source>
        <dbReference type="EMBL" id="CAK0836803.1"/>
    </source>
</evidence>
<proteinExistence type="predicted"/>
<name>A0ABN9SW81_9DINO</name>
<evidence type="ECO:0000313" key="3">
    <source>
        <dbReference type="Proteomes" id="UP001189429"/>
    </source>
</evidence>
<keyword evidence="1" id="KW-0175">Coiled coil</keyword>
<dbReference type="EMBL" id="CAUYUJ010013825">
    <property type="protein sequence ID" value="CAK0836803.1"/>
    <property type="molecule type" value="Genomic_DNA"/>
</dbReference>
<feature type="non-terminal residue" evidence="2">
    <location>
        <position position="157"/>
    </location>
</feature>
<sequence length="157" mass="17496">RVEQDQHRREKRIERLEADLAKVVERMQSLANQRAELEQYIAAERKAMEEAKAAAAERLRHADRPAADPDLAGLRRQMEEFQHVLAGVQAGELRESLEAKYQNILEMLPPKPVPQPAATAFVSTEMVVDEADLEEACMAAGVGSDAVKRGLLEALLQ</sequence>
<reference evidence="2" key="1">
    <citation type="submission" date="2023-10" db="EMBL/GenBank/DDBJ databases">
        <authorList>
            <person name="Chen Y."/>
            <person name="Shah S."/>
            <person name="Dougan E. K."/>
            <person name="Thang M."/>
            <person name="Chan C."/>
        </authorList>
    </citation>
    <scope>NUCLEOTIDE SEQUENCE [LARGE SCALE GENOMIC DNA]</scope>
</reference>
<evidence type="ECO:0000256" key="1">
    <source>
        <dbReference type="SAM" id="Coils"/>
    </source>
</evidence>
<comment type="caution">
    <text evidence="2">The sequence shown here is derived from an EMBL/GenBank/DDBJ whole genome shotgun (WGS) entry which is preliminary data.</text>
</comment>